<name>A0A165NAJ4_9APHY</name>
<sequence length="111" mass="12932">MNVRRCWCRRGSIYTLRRTRRAHRVANKPRSEQGIAVTFVMLLSAQVERHCAMGYSCQEIYTPRLMHAVFEGSHTAMGRVRLVGRTSERECKHLLFFDVALEPHVRLSCLK</sequence>
<proteinExistence type="predicted"/>
<dbReference type="EMBL" id="KV429084">
    <property type="protein sequence ID" value="KZT66730.1"/>
    <property type="molecule type" value="Genomic_DNA"/>
</dbReference>
<organism evidence="1 2">
    <name type="scientific">Daedalea quercina L-15889</name>
    <dbReference type="NCBI Taxonomy" id="1314783"/>
    <lineage>
        <taxon>Eukaryota</taxon>
        <taxon>Fungi</taxon>
        <taxon>Dikarya</taxon>
        <taxon>Basidiomycota</taxon>
        <taxon>Agaricomycotina</taxon>
        <taxon>Agaricomycetes</taxon>
        <taxon>Polyporales</taxon>
        <taxon>Fomitopsis</taxon>
    </lineage>
</organism>
<keyword evidence="2" id="KW-1185">Reference proteome</keyword>
<dbReference type="Proteomes" id="UP000076727">
    <property type="component" value="Unassembled WGS sequence"/>
</dbReference>
<reference evidence="1 2" key="1">
    <citation type="journal article" date="2016" name="Mol. Biol. Evol.">
        <title>Comparative Genomics of Early-Diverging Mushroom-Forming Fungi Provides Insights into the Origins of Lignocellulose Decay Capabilities.</title>
        <authorList>
            <person name="Nagy L.G."/>
            <person name="Riley R."/>
            <person name="Tritt A."/>
            <person name="Adam C."/>
            <person name="Daum C."/>
            <person name="Floudas D."/>
            <person name="Sun H."/>
            <person name="Yadav J.S."/>
            <person name="Pangilinan J."/>
            <person name="Larsson K.H."/>
            <person name="Matsuura K."/>
            <person name="Barry K."/>
            <person name="Labutti K."/>
            <person name="Kuo R."/>
            <person name="Ohm R.A."/>
            <person name="Bhattacharya S.S."/>
            <person name="Shirouzu T."/>
            <person name="Yoshinaga Y."/>
            <person name="Martin F.M."/>
            <person name="Grigoriev I.V."/>
            <person name="Hibbett D.S."/>
        </authorList>
    </citation>
    <scope>NUCLEOTIDE SEQUENCE [LARGE SCALE GENOMIC DNA]</scope>
    <source>
        <strain evidence="1 2">L-15889</strain>
    </source>
</reference>
<accession>A0A165NAJ4</accession>
<evidence type="ECO:0000313" key="1">
    <source>
        <dbReference type="EMBL" id="KZT66730.1"/>
    </source>
</evidence>
<evidence type="ECO:0000313" key="2">
    <source>
        <dbReference type="Proteomes" id="UP000076727"/>
    </source>
</evidence>
<protein>
    <submittedName>
        <fullName evidence="1">Uncharacterized protein</fullName>
    </submittedName>
</protein>
<dbReference type="AlphaFoldDB" id="A0A165NAJ4"/>
<gene>
    <name evidence="1" type="ORF">DAEQUDRAFT_436947</name>
</gene>